<proteinExistence type="predicted"/>
<keyword evidence="3" id="KW-1185">Reference proteome</keyword>
<name>A0AAE1JM38_9FABA</name>
<keyword evidence="1" id="KW-0812">Transmembrane</keyword>
<sequence>MLARKVLLGCVILICSFHWQGFVIGSSFKRLGEHVASKLCCWAVLLKAFFVLSRFALMEFRVPPSRLTLV</sequence>
<feature type="transmembrane region" description="Helical" evidence="1">
    <location>
        <begin position="35"/>
        <end position="57"/>
    </location>
</feature>
<evidence type="ECO:0000313" key="3">
    <source>
        <dbReference type="Proteomes" id="UP001293593"/>
    </source>
</evidence>
<organism evidence="2 3">
    <name type="scientific">Acacia crassicarpa</name>
    <name type="common">northern wattle</name>
    <dbReference type="NCBI Taxonomy" id="499986"/>
    <lineage>
        <taxon>Eukaryota</taxon>
        <taxon>Viridiplantae</taxon>
        <taxon>Streptophyta</taxon>
        <taxon>Embryophyta</taxon>
        <taxon>Tracheophyta</taxon>
        <taxon>Spermatophyta</taxon>
        <taxon>Magnoliopsida</taxon>
        <taxon>eudicotyledons</taxon>
        <taxon>Gunneridae</taxon>
        <taxon>Pentapetalae</taxon>
        <taxon>rosids</taxon>
        <taxon>fabids</taxon>
        <taxon>Fabales</taxon>
        <taxon>Fabaceae</taxon>
        <taxon>Caesalpinioideae</taxon>
        <taxon>mimosoid clade</taxon>
        <taxon>Acacieae</taxon>
        <taxon>Acacia</taxon>
    </lineage>
</organism>
<accession>A0AAE1JM38</accession>
<comment type="caution">
    <text evidence="2">The sequence shown here is derived from an EMBL/GenBank/DDBJ whole genome shotgun (WGS) entry which is preliminary data.</text>
</comment>
<reference evidence="2" key="1">
    <citation type="submission" date="2023-10" db="EMBL/GenBank/DDBJ databases">
        <title>Chromosome-level genome of the transformable northern wattle, Acacia crassicarpa.</title>
        <authorList>
            <person name="Massaro I."/>
            <person name="Sinha N.R."/>
            <person name="Poethig S."/>
            <person name="Leichty A.R."/>
        </authorList>
    </citation>
    <scope>NUCLEOTIDE SEQUENCE</scope>
    <source>
        <strain evidence="2">Acra3RX</strain>
        <tissue evidence="2">Leaf</tissue>
    </source>
</reference>
<dbReference type="AlphaFoldDB" id="A0AAE1JM38"/>
<protein>
    <submittedName>
        <fullName evidence="2">Uncharacterized protein</fullName>
    </submittedName>
</protein>
<gene>
    <name evidence="2" type="ORF">QN277_019563</name>
</gene>
<keyword evidence="1" id="KW-0472">Membrane</keyword>
<evidence type="ECO:0000256" key="1">
    <source>
        <dbReference type="SAM" id="Phobius"/>
    </source>
</evidence>
<evidence type="ECO:0000313" key="2">
    <source>
        <dbReference type="EMBL" id="KAK4270793.1"/>
    </source>
</evidence>
<keyword evidence="1" id="KW-1133">Transmembrane helix</keyword>
<dbReference type="EMBL" id="JAWXYG010000005">
    <property type="protein sequence ID" value="KAK4270793.1"/>
    <property type="molecule type" value="Genomic_DNA"/>
</dbReference>
<dbReference type="Proteomes" id="UP001293593">
    <property type="component" value="Unassembled WGS sequence"/>
</dbReference>